<proteinExistence type="inferred from homology"/>
<evidence type="ECO:0000313" key="9">
    <source>
        <dbReference type="Proteomes" id="UP000030745"/>
    </source>
</evidence>
<dbReference type="VEuPathDB" id="FungiDB:SPRG_17382"/>
<evidence type="ECO:0000259" key="7">
    <source>
        <dbReference type="PROSITE" id="PS50198"/>
    </source>
</evidence>
<comment type="subcellular location">
    <subcellularLocation>
        <location evidence="1">Cytoplasm</location>
    </subcellularLocation>
</comment>
<dbReference type="EC" id="5.2.1.8" evidence="6"/>
<dbReference type="PANTHER" id="PTHR43629:SF2">
    <property type="entry name" value="RHODANESE-LIKE_PPIC DOMAIN-CONTAINING PROTEIN 12, CHLOROPLASTIC"/>
    <property type="match status" value="1"/>
</dbReference>
<dbReference type="InterPro" id="IPR052204">
    <property type="entry name" value="PpiC/parvulin_rotamase"/>
</dbReference>
<dbReference type="GO" id="GO:0005737">
    <property type="term" value="C:cytoplasm"/>
    <property type="evidence" value="ECO:0007669"/>
    <property type="project" value="UniProtKB-SubCell"/>
</dbReference>
<feature type="domain" description="PpiC" evidence="7">
    <location>
        <begin position="41"/>
        <end position="138"/>
    </location>
</feature>
<dbReference type="SUPFAM" id="SSF54534">
    <property type="entry name" value="FKBP-like"/>
    <property type="match status" value="1"/>
</dbReference>
<dbReference type="InterPro" id="IPR046357">
    <property type="entry name" value="PPIase_dom_sf"/>
</dbReference>
<dbReference type="InterPro" id="IPR000297">
    <property type="entry name" value="PPIase_PpiC"/>
</dbReference>
<evidence type="ECO:0000256" key="2">
    <source>
        <dbReference type="ARBA" id="ARBA00007656"/>
    </source>
</evidence>
<evidence type="ECO:0000256" key="5">
    <source>
        <dbReference type="PROSITE-ProRule" id="PRU00278"/>
    </source>
</evidence>
<reference evidence="8 9" key="1">
    <citation type="journal article" date="2013" name="PLoS Genet.">
        <title>Distinctive expansion of potential virulence genes in the genome of the oomycete fish pathogen Saprolegnia parasitica.</title>
        <authorList>
            <person name="Jiang R.H."/>
            <person name="de Bruijn I."/>
            <person name="Haas B.J."/>
            <person name="Belmonte R."/>
            <person name="Lobach L."/>
            <person name="Christie J."/>
            <person name="van den Ackerveken G."/>
            <person name="Bottin A."/>
            <person name="Bulone V."/>
            <person name="Diaz-Moreno S.M."/>
            <person name="Dumas B."/>
            <person name="Fan L."/>
            <person name="Gaulin E."/>
            <person name="Govers F."/>
            <person name="Grenville-Briggs L.J."/>
            <person name="Horner N.R."/>
            <person name="Levin J.Z."/>
            <person name="Mammella M."/>
            <person name="Meijer H.J."/>
            <person name="Morris P."/>
            <person name="Nusbaum C."/>
            <person name="Oome S."/>
            <person name="Phillips A.J."/>
            <person name="van Rooyen D."/>
            <person name="Rzeszutek E."/>
            <person name="Saraiva M."/>
            <person name="Secombes C.J."/>
            <person name="Seidl M.F."/>
            <person name="Snel B."/>
            <person name="Stassen J.H."/>
            <person name="Sykes S."/>
            <person name="Tripathy S."/>
            <person name="van den Berg H."/>
            <person name="Vega-Arreguin J.C."/>
            <person name="Wawra S."/>
            <person name="Young S.K."/>
            <person name="Zeng Q."/>
            <person name="Dieguez-Uribeondo J."/>
            <person name="Russ C."/>
            <person name="Tyler B.M."/>
            <person name="van West P."/>
        </authorList>
    </citation>
    <scope>NUCLEOTIDE SEQUENCE [LARGE SCALE GENOMIC DNA]</scope>
    <source>
        <strain evidence="8 9">CBS 223.65</strain>
    </source>
</reference>
<evidence type="ECO:0000256" key="1">
    <source>
        <dbReference type="ARBA" id="ARBA00004496"/>
    </source>
</evidence>
<dbReference type="PANTHER" id="PTHR43629">
    <property type="entry name" value="PEPTIDYL-PROLYL CIS-TRANS ISOMERASE"/>
    <property type="match status" value="1"/>
</dbReference>
<evidence type="ECO:0000256" key="4">
    <source>
        <dbReference type="ARBA" id="ARBA00046231"/>
    </source>
</evidence>
<dbReference type="OMA" id="GPVRTQF"/>
<comment type="catalytic activity">
    <reaction evidence="6">
        <text>[protein]-peptidylproline (omega=180) = [protein]-peptidylproline (omega=0)</text>
        <dbReference type="Rhea" id="RHEA:16237"/>
        <dbReference type="Rhea" id="RHEA-COMP:10747"/>
        <dbReference type="Rhea" id="RHEA-COMP:10748"/>
        <dbReference type="ChEBI" id="CHEBI:83833"/>
        <dbReference type="ChEBI" id="CHEBI:83834"/>
        <dbReference type="EC" id="5.2.1.8"/>
    </reaction>
</comment>
<comment type="similarity">
    <text evidence="2">Belongs to the PpiC/parvulin rotamase family.</text>
</comment>
<dbReference type="GO" id="GO:0003755">
    <property type="term" value="F:peptidyl-prolyl cis-trans isomerase activity"/>
    <property type="evidence" value="ECO:0007669"/>
    <property type="project" value="UniProtKB-UniRule"/>
</dbReference>
<dbReference type="PROSITE" id="PS50198">
    <property type="entry name" value="PPIC_PPIASE_2"/>
    <property type="match status" value="1"/>
</dbReference>
<dbReference type="Pfam" id="PF13616">
    <property type="entry name" value="Rotamase_3"/>
    <property type="match status" value="1"/>
</dbReference>
<evidence type="ECO:0000256" key="3">
    <source>
        <dbReference type="ARBA" id="ARBA00022490"/>
    </source>
</evidence>
<dbReference type="Gene3D" id="3.10.50.40">
    <property type="match status" value="1"/>
</dbReference>
<sequence>MSPWQVWEEMAGNLKWVVLSILVVLTLFGMVSSWGGGGGGGVSAKASHILVNTEAEIDDLFTQLSATADGSPEQLKLFADLAKKHSKCPSGARGGGALGSFGRGQMVPEFDRVVFEDDVGKIHKVKTQFGWHLVLTTERTDPAEKKDL</sequence>
<gene>
    <name evidence="8" type="ORF">SPRG_17382</name>
</gene>
<keyword evidence="5 6" id="KW-0413">Isomerase</keyword>
<evidence type="ECO:0000313" key="8">
    <source>
        <dbReference type="EMBL" id="KDO16985.1"/>
    </source>
</evidence>
<dbReference type="RefSeq" id="XP_012212308.1">
    <property type="nucleotide sequence ID" value="XM_012356918.1"/>
</dbReference>
<evidence type="ECO:0000256" key="6">
    <source>
        <dbReference type="RuleBase" id="RU363014"/>
    </source>
</evidence>
<dbReference type="EMBL" id="KK583829">
    <property type="protein sequence ID" value="KDO16985.1"/>
    <property type="molecule type" value="Genomic_DNA"/>
</dbReference>
<dbReference type="STRING" id="695850.A0A067BJS0"/>
<keyword evidence="3" id="KW-0963">Cytoplasm</keyword>
<dbReference type="KEGG" id="spar:SPRG_17382"/>
<dbReference type="GeneID" id="24138926"/>
<dbReference type="PROSITE" id="PS01096">
    <property type="entry name" value="PPIC_PPIASE_1"/>
    <property type="match status" value="1"/>
</dbReference>
<keyword evidence="5 6" id="KW-0697">Rotamase</keyword>
<protein>
    <recommendedName>
        <fullName evidence="6">Peptidyl-prolyl cis-trans isomerase</fullName>
        <ecNumber evidence="6">5.2.1.8</ecNumber>
    </recommendedName>
</protein>
<comment type="function">
    <text evidence="4">PPIases accelerate the folding of proteins. It prefers amino acid residues with hydrophobic side chains like leucine and phenylalanine in the P1 position of the peptides substrates.</text>
</comment>
<dbReference type="Proteomes" id="UP000030745">
    <property type="component" value="Unassembled WGS sequence"/>
</dbReference>
<keyword evidence="9" id="KW-1185">Reference proteome</keyword>
<accession>A0A067BJS0</accession>
<dbReference type="OrthoDB" id="1911748at2759"/>
<organism evidence="8 9">
    <name type="scientific">Saprolegnia parasitica (strain CBS 223.65)</name>
    <dbReference type="NCBI Taxonomy" id="695850"/>
    <lineage>
        <taxon>Eukaryota</taxon>
        <taxon>Sar</taxon>
        <taxon>Stramenopiles</taxon>
        <taxon>Oomycota</taxon>
        <taxon>Saprolegniomycetes</taxon>
        <taxon>Saprolegniales</taxon>
        <taxon>Saprolegniaceae</taxon>
        <taxon>Saprolegnia</taxon>
    </lineage>
</organism>
<dbReference type="AlphaFoldDB" id="A0A067BJS0"/>
<name>A0A067BJS0_SAPPC</name>
<dbReference type="InterPro" id="IPR023058">
    <property type="entry name" value="PPIase_PpiC_CS"/>
</dbReference>